<accession>A0ABR4JBL6</accession>
<evidence type="ECO:0000256" key="1">
    <source>
        <dbReference type="SAM" id="MobiDB-lite"/>
    </source>
</evidence>
<protein>
    <submittedName>
        <fullName evidence="2">Uncharacterized protein</fullName>
    </submittedName>
</protein>
<gene>
    <name evidence="2" type="ORF">BJY01DRAFT_251433</name>
</gene>
<proteinExistence type="predicted"/>
<dbReference type="Proteomes" id="UP001610446">
    <property type="component" value="Unassembled WGS sequence"/>
</dbReference>
<feature type="region of interest" description="Disordered" evidence="1">
    <location>
        <begin position="249"/>
        <end position="269"/>
    </location>
</feature>
<dbReference type="EMBL" id="JBFXLU010000160">
    <property type="protein sequence ID" value="KAL2837473.1"/>
    <property type="molecule type" value="Genomic_DNA"/>
</dbReference>
<evidence type="ECO:0000313" key="2">
    <source>
        <dbReference type="EMBL" id="KAL2837473.1"/>
    </source>
</evidence>
<evidence type="ECO:0000313" key="3">
    <source>
        <dbReference type="Proteomes" id="UP001610446"/>
    </source>
</evidence>
<keyword evidence="3" id="KW-1185">Reference proteome</keyword>
<comment type="caution">
    <text evidence="2">The sequence shown here is derived from an EMBL/GenBank/DDBJ whole genome shotgun (WGS) entry which is preliminary data.</text>
</comment>
<reference evidence="2 3" key="1">
    <citation type="submission" date="2024-07" db="EMBL/GenBank/DDBJ databases">
        <title>Section-level genome sequencing and comparative genomics of Aspergillus sections Usti and Cavernicolus.</title>
        <authorList>
            <consortium name="Lawrence Berkeley National Laboratory"/>
            <person name="Nybo J.L."/>
            <person name="Vesth T.C."/>
            <person name="Theobald S."/>
            <person name="Frisvad J.C."/>
            <person name="Larsen T.O."/>
            <person name="Kjaerboelling I."/>
            <person name="Rothschild-Mancinelli K."/>
            <person name="Lyhne E.K."/>
            <person name="Kogle M.E."/>
            <person name="Barry K."/>
            <person name="Clum A."/>
            <person name="Na H."/>
            <person name="Ledsgaard L."/>
            <person name="Lin J."/>
            <person name="Lipzen A."/>
            <person name="Kuo A."/>
            <person name="Riley R."/>
            <person name="Mondo S."/>
            <person name="Labutti K."/>
            <person name="Haridas S."/>
            <person name="Pangalinan J."/>
            <person name="Salamov A.A."/>
            <person name="Simmons B.A."/>
            <person name="Magnuson J.K."/>
            <person name="Chen J."/>
            <person name="Drula E."/>
            <person name="Henrissat B."/>
            <person name="Wiebenga A."/>
            <person name="Lubbers R.J."/>
            <person name="Gomes A.C."/>
            <person name="Makela M.R."/>
            <person name="Stajich J."/>
            <person name="Grigoriev I.V."/>
            <person name="Mortensen U.H."/>
            <person name="De Vries R.P."/>
            <person name="Baker S.E."/>
            <person name="Andersen M.R."/>
        </authorList>
    </citation>
    <scope>NUCLEOTIDE SEQUENCE [LARGE SCALE GENOMIC DNA]</scope>
    <source>
        <strain evidence="2 3">CBS 123904</strain>
    </source>
</reference>
<name>A0ABR4JBL6_9EURO</name>
<sequence length="398" mass="44513">MKTELAFASLHFHPKPLRTPDGIIENDLRAGGDVLCASPCYEDDNYPRPRHKYRNTLRGVSAYDLTIETARKHGVRVVEAYICGRVSFFDWVHEPVLTLLILAYRDNTAPGVWTGLVREFRGVLHDKGWPEMPVEVIDPAFFLTHLLHPCQPEEAIFPIWKDVADEIIAKTDLAGILTVGCFRVGGGGEGYNSWYQRHEKYPPTVVLGVDPHIQRDWREAREGVVRILDSRGLDEVAVLIRKDMPSPRIETSRAKPVSAEHIRPGPSLDTKDVPHLSPDLYTQGQTGCLSVEYANLQVCLIIRKVADGEAVILPTWKHIVILPHQTPFAREHDSGTMVVDTFGGVYGMIFATSGTGNCDLGYFTSTEDLLDDLGHAAGVRSIRFLDREFDDDGYVVSE</sequence>
<organism evidence="2 3">
    <name type="scientific">Aspergillus pseudoustus</name>
    <dbReference type="NCBI Taxonomy" id="1810923"/>
    <lineage>
        <taxon>Eukaryota</taxon>
        <taxon>Fungi</taxon>
        <taxon>Dikarya</taxon>
        <taxon>Ascomycota</taxon>
        <taxon>Pezizomycotina</taxon>
        <taxon>Eurotiomycetes</taxon>
        <taxon>Eurotiomycetidae</taxon>
        <taxon>Eurotiales</taxon>
        <taxon>Aspergillaceae</taxon>
        <taxon>Aspergillus</taxon>
        <taxon>Aspergillus subgen. Nidulantes</taxon>
    </lineage>
</organism>